<dbReference type="RefSeq" id="WP_153446892.1">
    <property type="nucleotide sequence ID" value="NZ_CP045699.1"/>
</dbReference>
<reference evidence="1 2" key="1">
    <citation type="submission" date="2019-10" db="EMBL/GenBank/DDBJ databases">
        <title>Vibrio sp. nov., isolated from Coralline algae surface.</title>
        <authorList>
            <person name="Geng Y."/>
            <person name="Zhang X."/>
        </authorList>
    </citation>
    <scope>NUCLEOTIDE SEQUENCE [LARGE SCALE GENOMIC DNA]</scope>
    <source>
        <strain evidence="1 2">SM1977</strain>
    </source>
</reference>
<evidence type="ECO:0000313" key="2">
    <source>
        <dbReference type="Proteomes" id="UP000348942"/>
    </source>
</evidence>
<proteinExistence type="predicted"/>
<name>A0A5Q0TDI6_9VIBR</name>
<dbReference type="Proteomes" id="UP000348942">
    <property type="component" value="Chromosome 1"/>
</dbReference>
<accession>A0A5Q0TDI6</accession>
<organism evidence="1 2">
    <name type="scientific">Vibrio algicola</name>
    <dbReference type="NCBI Taxonomy" id="2662262"/>
    <lineage>
        <taxon>Bacteria</taxon>
        <taxon>Pseudomonadati</taxon>
        <taxon>Pseudomonadota</taxon>
        <taxon>Gammaproteobacteria</taxon>
        <taxon>Vibrionales</taxon>
        <taxon>Vibrionaceae</taxon>
        <taxon>Vibrio</taxon>
    </lineage>
</organism>
<dbReference type="EMBL" id="CP045699">
    <property type="protein sequence ID" value="QGA64741.1"/>
    <property type="molecule type" value="Genomic_DNA"/>
</dbReference>
<sequence length="77" mass="8489">MPLTYAAAHLTPDGQLIRHPDTAEIMNIQIGEFDNESDAIEQACLELECTHTVNGVVLKGNNRGGFMIVNTQELHQL</sequence>
<evidence type="ECO:0000313" key="1">
    <source>
        <dbReference type="EMBL" id="QGA64741.1"/>
    </source>
</evidence>
<dbReference type="AlphaFoldDB" id="A0A5Q0TDI6"/>
<keyword evidence="2" id="KW-1185">Reference proteome</keyword>
<protein>
    <submittedName>
        <fullName evidence="1">Uncharacterized protein</fullName>
    </submittedName>
</protein>
<gene>
    <name evidence="1" type="ORF">GFB47_04595</name>
</gene>